<gene>
    <name evidence="2" type="ORF">NS506_07655</name>
    <name evidence="3" type="ORF">NSK11_contig00029-0016</name>
</gene>
<feature type="domain" description="HTH luxR-type" evidence="1">
    <location>
        <begin position="262"/>
        <end position="327"/>
    </location>
</feature>
<dbReference type="EMBL" id="CP017839">
    <property type="protein sequence ID" value="APB01675.1"/>
    <property type="molecule type" value="Genomic_DNA"/>
</dbReference>
<dbReference type="Pfam" id="PF00196">
    <property type="entry name" value="GerE"/>
    <property type="match status" value="1"/>
</dbReference>
<dbReference type="Proteomes" id="UP000180166">
    <property type="component" value="Chromosome"/>
</dbReference>
<sequence length="329" mass="36571">MGAVTTLDDLFDPASLHGRTYALLVQHPRSTVPEVAERLSAPPRVIEAALETLCQLEAVVRLTDGKGTVRFDAHAPEALSEAETRRRNQDMLRMQSAAARLGETFRSVRRTTDADGAVVAVYERRQLLADFEDLQHTAHACVKVVERGPFLSDVETEERLFELKSSRIQAGIDYRTLYQETIYQDPERLRHVLATNAAGAQARTLPDPPMKLIVADDRRAVLVLHTDERRGDPMGVRVGPSPTLDLLVKTFDALWLMSTPISVNPAEALDERDKAILTLMSMGATDDTIARRLGLSRRTVVRRTASLLERLGASTRFQAGVQATRRGWL</sequence>
<dbReference type="Proteomes" id="UP000037179">
    <property type="component" value="Unassembled WGS sequence"/>
</dbReference>
<dbReference type="EMBL" id="BBYQ01000029">
    <property type="protein sequence ID" value="GAP28155.1"/>
    <property type="molecule type" value="Genomic_DNA"/>
</dbReference>
<dbReference type="InterPro" id="IPR000792">
    <property type="entry name" value="Tscrpt_reg_LuxR_C"/>
</dbReference>
<dbReference type="SUPFAM" id="SSF46894">
    <property type="entry name" value="C-terminal effector domain of the bipartite response regulators"/>
    <property type="match status" value="1"/>
</dbReference>
<dbReference type="InterPro" id="IPR051797">
    <property type="entry name" value="TrmB-like"/>
</dbReference>
<dbReference type="PRINTS" id="PR00038">
    <property type="entry name" value="HTHLUXR"/>
</dbReference>
<evidence type="ECO:0000313" key="5">
    <source>
        <dbReference type="Proteomes" id="UP000180166"/>
    </source>
</evidence>
<evidence type="ECO:0000313" key="4">
    <source>
        <dbReference type="Proteomes" id="UP000037179"/>
    </source>
</evidence>
<name>A0ABC9YS63_9NOCA</name>
<evidence type="ECO:0000313" key="2">
    <source>
        <dbReference type="EMBL" id="APB01675.1"/>
    </source>
</evidence>
<dbReference type="PANTHER" id="PTHR34293:SF1">
    <property type="entry name" value="HTH-TYPE TRANSCRIPTIONAL REGULATOR TRMBL2"/>
    <property type="match status" value="1"/>
</dbReference>
<dbReference type="Gene3D" id="1.10.10.10">
    <property type="entry name" value="Winged helix-like DNA-binding domain superfamily/Winged helix DNA-binding domain"/>
    <property type="match status" value="2"/>
</dbReference>
<dbReference type="AlphaFoldDB" id="A0ABC9YS63"/>
<evidence type="ECO:0000313" key="3">
    <source>
        <dbReference type="EMBL" id="GAP28155.1"/>
    </source>
</evidence>
<protein>
    <submittedName>
        <fullName evidence="3">LuxR family transcriptional regulator</fullName>
    </submittedName>
</protein>
<dbReference type="GO" id="GO:0003677">
    <property type="term" value="F:DNA binding"/>
    <property type="evidence" value="ECO:0007669"/>
    <property type="project" value="UniProtKB-ARBA"/>
</dbReference>
<dbReference type="SMART" id="SM00421">
    <property type="entry name" value="HTH_LUXR"/>
    <property type="match status" value="1"/>
</dbReference>
<reference evidence="2 5" key="3">
    <citation type="submission" date="2016-10" db="EMBL/GenBank/DDBJ databases">
        <title>Genome sequence of Nocardia seriolae strain EM150506, isolated from Anguila japonica.</title>
        <authorList>
            <person name="Han H.-J."/>
        </authorList>
    </citation>
    <scope>NUCLEOTIDE SEQUENCE [LARGE SCALE GENOMIC DNA]</scope>
    <source>
        <strain evidence="2 5">EM150506</strain>
    </source>
</reference>
<dbReference type="KEGG" id="nsr:NS506_07655"/>
<dbReference type="PROSITE" id="PS50043">
    <property type="entry name" value="HTH_LUXR_2"/>
    <property type="match status" value="1"/>
</dbReference>
<dbReference type="InterPro" id="IPR016032">
    <property type="entry name" value="Sig_transdc_resp-reg_C-effctor"/>
</dbReference>
<proteinExistence type="predicted"/>
<evidence type="ECO:0000259" key="1">
    <source>
        <dbReference type="PROSITE" id="PS50043"/>
    </source>
</evidence>
<keyword evidence="4" id="KW-1185">Reference proteome</keyword>
<reference evidence="4" key="1">
    <citation type="submission" date="2015-07" db="EMBL/GenBank/DDBJ databases">
        <title>Nocardia seriolae U-1 whole genome shotgun sequence.</title>
        <authorList>
            <person name="Imajoh M."/>
            <person name="Fukumoto Y."/>
            <person name="Sukeda M."/>
            <person name="Yamane J."/>
            <person name="Yamasaki K."/>
            <person name="Shimizu M."/>
            <person name="Ohnishi K."/>
            <person name="Oshima S."/>
        </authorList>
    </citation>
    <scope>NUCLEOTIDE SEQUENCE [LARGE SCALE GENOMIC DNA]</scope>
    <source>
        <strain evidence="4">U-1</strain>
    </source>
</reference>
<accession>A0ABC9YS63</accession>
<dbReference type="PANTHER" id="PTHR34293">
    <property type="entry name" value="HTH-TYPE TRANSCRIPTIONAL REGULATOR TRMBL2"/>
    <property type="match status" value="1"/>
</dbReference>
<reference evidence="3 4" key="2">
    <citation type="journal article" date="2016" name="Genome Announc.">
        <title>Draft Genome Sequence of Erythromycin- and Oxytetracycline-Sensitive Nocardia seriolae Strain U-1 (NBRC 110359).</title>
        <authorList>
            <person name="Imajoh M."/>
            <person name="Sukeda M."/>
            <person name="Shimizu M."/>
            <person name="Yamane J."/>
            <person name="Ohnishi K."/>
            <person name="Oshima S."/>
        </authorList>
    </citation>
    <scope>NUCLEOTIDE SEQUENCE [LARGE SCALE GENOMIC DNA]</scope>
    <source>
        <strain evidence="3 4">U-1</strain>
    </source>
</reference>
<organism evidence="3 4">
    <name type="scientific">Nocardia seriolae</name>
    <dbReference type="NCBI Taxonomy" id="37332"/>
    <lineage>
        <taxon>Bacteria</taxon>
        <taxon>Bacillati</taxon>
        <taxon>Actinomycetota</taxon>
        <taxon>Actinomycetes</taxon>
        <taxon>Mycobacteriales</taxon>
        <taxon>Nocardiaceae</taxon>
        <taxon>Nocardia</taxon>
    </lineage>
</organism>
<dbReference type="InterPro" id="IPR036388">
    <property type="entry name" value="WH-like_DNA-bd_sf"/>
</dbReference>